<comment type="caution">
    <text evidence="1">The sequence shown here is derived from an EMBL/GenBank/DDBJ whole genome shotgun (WGS) entry which is preliminary data.</text>
</comment>
<dbReference type="Proteomes" id="UP000577386">
    <property type="component" value="Unassembled WGS sequence"/>
</dbReference>
<proteinExistence type="predicted"/>
<accession>A0A7W3NPH2</accession>
<keyword evidence="2" id="KW-1185">Reference proteome</keyword>
<dbReference type="EMBL" id="JACJIJ010000002">
    <property type="protein sequence ID" value="MBA9054263.1"/>
    <property type="molecule type" value="Genomic_DNA"/>
</dbReference>
<evidence type="ECO:0000313" key="1">
    <source>
        <dbReference type="EMBL" id="MBA9054263.1"/>
    </source>
</evidence>
<organism evidence="1 2">
    <name type="scientific">Streptomyces murinus</name>
    <dbReference type="NCBI Taxonomy" id="33900"/>
    <lineage>
        <taxon>Bacteria</taxon>
        <taxon>Bacillati</taxon>
        <taxon>Actinomycetota</taxon>
        <taxon>Actinomycetes</taxon>
        <taxon>Kitasatosporales</taxon>
        <taxon>Streptomycetaceae</taxon>
        <taxon>Streptomyces</taxon>
    </lineage>
</organism>
<dbReference type="GeneID" id="93981995"/>
<dbReference type="AlphaFoldDB" id="A0A7W3NPH2"/>
<reference evidence="1 2" key="1">
    <citation type="submission" date="2020-08" db="EMBL/GenBank/DDBJ databases">
        <title>Sequencing the genomes of 1000 actinobacteria strains.</title>
        <authorList>
            <person name="Klenk H.-P."/>
        </authorList>
    </citation>
    <scope>NUCLEOTIDE SEQUENCE [LARGE SCALE GENOMIC DNA]</scope>
    <source>
        <strain evidence="1 2">DSM 41827</strain>
    </source>
</reference>
<name>A0A7W3NPH2_STRMR</name>
<dbReference type="RefSeq" id="WP_182775954.1">
    <property type="nucleotide sequence ID" value="NZ_BAAAHW010000012.1"/>
</dbReference>
<gene>
    <name evidence="1" type="ORF">HDA42_003441</name>
</gene>
<sequence length="136" mass="14886">MSDIRRKILGFYSELWPSNPEATGSIRPLMAVAPQPNESDIASYLRGGHVLFASMGVVDDALGTGEGIVGGGSLLTDGEWLWRGDLWFYVSRHHLVLPADFRAKAASLGYAVPAVEQERLMTLTDELQALRSGKRK</sequence>
<protein>
    <submittedName>
        <fullName evidence="1">Uncharacterized protein</fullName>
    </submittedName>
</protein>
<evidence type="ECO:0000313" key="2">
    <source>
        <dbReference type="Proteomes" id="UP000577386"/>
    </source>
</evidence>